<accession>A0ABV7XAX6</accession>
<dbReference type="InterPro" id="IPR018060">
    <property type="entry name" value="HTH_AraC"/>
</dbReference>
<dbReference type="Proteomes" id="UP001595615">
    <property type="component" value="Unassembled WGS sequence"/>
</dbReference>
<dbReference type="InterPro" id="IPR052158">
    <property type="entry name" value="INH-QAR"/>
</dbReference>
<protein>
    <submittedName>
        <fullName evidence="5">GlxA family transcriptional regulator</fullName>
    </submittedName>
</protein>
<evidence type="ECO:0000259" key="4">
    <source>
        <dbReference type="PROSITE" id="PS01124"/>
    </source>
</evidence>
<dbReference type="RefSeq" id="WP_380859174.1">
    <property type="nucleotide sequence ID" value="NZ_JBHRXV010000004.1"/>
</dbReference>
<dbReference type="InterPro" id="IPR002818">
    <property type="entry name" value="DJ-1/PfpI"/>
</dbReference>
<proteinExistence type="predicted"/>
<dbReference type="SUPFAM" id="SSF46689">
    <property type="entry name" value="Homeodomain-like"/>
    <property type="match status" value="2"/>
</dbReference>
<evidence type="ECO:0000256" key="1">
    <source>
        <dbReference type="ARBA" id="ARBA00023015"/>
    </source>
</evidence>
<evidence type="ECO:0000256" key="3">
    <source>
        <dbReference type="ARBA" id="ARBA00023163"/>
    </source>
</evidence>
<dbReference type="PANTHER" id="PTHR43130:SF3">
    <property type="entry name" value="HTH-TYPE TRANSCRIPTIONAL REGULATOR RV1931C"/>
    <property type="match status" value="1"/>
</dbReference>
<dbReference type="InterPro" id="IPR009057">
    <property type="entry name" value="Homeodomain-like_sf"/>
</dbReference>
<dbReference type="PROSITE" id="PS00041">
    <property type="entry name" value="HTH_ARAC_FAMILY_1"/>
    <property type="match status" value="1"/>
</dbReference>
<sequence>MRKLPNRIVMLAFDTAQILDITGPAAVFAAANDEVPNSYEVVVASAAGGVITSNCGVGVATVPVAEIAPESVAMLIVVGGDEDGLRKTRRDPAMKDWAMRVAERAPRMGSVCTGSVVLAGWGMLEGRRVATHWRAVDDLRRLHPDLIVDGQALYVEDGRFWTSAGITTGIDMALAIVERDCGAAAATSVARRLVLYARRPGHQSQFSTLLDAQEASACGYGPLVDWIAANLDADLGIEALADRAGQSVRSFHRKFTGAVGRTPAAFVEALRLERARTLLTDGAPLKRVAAEAGFGTAERLTRAFTRVFGVAPSTWRAVHAPRVA</sequence>
<reference evidence="6" key="1">
    <citation type="journal article" date="2019" name="Int. J. Syst. Evol. Microbiol.">
        <title>The Global Catalogue of Microorganisms (GCM) 10K type strain sequencing project: providing services to taxonomists for standard genome sequencing and annotation.</title>
        <authorList>
            <consortium name="The Broad Institute Genomics Platform"/>
            <consortium name="The Broad Institute Genome Sequencing Center for Infectious Disease"/>
            <person name="Wu L."/>
            <person name="Ma J."/>
        </authorList>
    </citation>
    <scope>NUCLEOTIDE SEQUENCE [LARGE SCALE GENOMIC DNA]</scope>
    <source>
        <strain evidence="6">KCTC 42644</strain>
    </source>
</reference>
<organism evidence="5 6">
    <name type="scientific">Sphingoaurantiacus capsulatus</name>
    <dbReference type="NCBI Taxonomy" id="1771310"/>
    <lineage>
        <taxon>Bacteria</taxon>
        <taxon>Pseudomonadati</taxon>
        <taxon>Pseudomonadota</taxon>
        <taxon>Alphaproteobacteria</taxon>
        <taxon>Sphingomonadales</taxon>
        <taxon>Sphingosinicellaceae</taxon>
        <taxon>Sphingoaurantiacus</taxon>
    </lineage>
</organism>
<keyword evidence="3" id="KW-0804">Transcription</keyword>
<dbReference type="SUPFAM" id="SSF52317">
    <property type="entry name" value="Class I glutamine amidotransferase-like"/>
    <property type="match status" value="1"/>
</dbReference>
<keyword evidence="2" id="KW-0238">DNA-binding</keyword>
<evidence type="ECO:0000256" key="2">
    <source>
        <dbReference type="ARBA" id="ARBA00023125"/>
    </source>
</evidence>
<dbReference type="InterPro" id="IPR018062">
    <property type="entry name" value="HTH_AraC-typ_CS"/>
</dbReference>
<name>A0ABV7XAX6_9SPHN</name>
<dbReference type="Gene3D" id="3.40.50.880">
    <property type="match status" value="1"/>
</dbReference>
<keyword evidence="1" id="KW-0805">Transcription regulation</keyword>
<dbReference type="PROSITE" id="PS01124">
    <property type="entry name" value="HTH_ARAC_FAMILY_2"/>
    <property type="match status" value="1"/>
</dbReference>
<dbReference type="CDD" id="cd03137">
    <property type="entry name" value="GATase1_AraC_1"/>
    <property type="match status" value="1"/>
</dbReference>
<evidence type="ECO:0000313" key="5">
    <source>
        <dbReference type="EMBL" id="MFC3712393.1"/>
    </source>
</evidence>
<dbReference type="InterPro" id="IPR029062">
    <property type="entry name" value="Class_I_gatase-like"/>
</dbReference>
<dbReference type="Gene3D" id="1.10.10.60">
    <property type="entry name" value="Homeodomain-like"/>
    <property type="match status" value="1"/>
</dbReference>
<gene>
    <name evidence="5" type="ORF">ACFOMD_07420</name>
</gene>
<evidence type="ECO:0000313" key="6">
    <source>
        <dbReference type="Proteomes" id="UP001595615"/>
    </source>
</evidence>
<feature type="domain" description="HTH araC/xylS-type" evidence="4">
    <location>
        <begin position="221"/>
        <end position="318"/>
    </location>
</feature>
<dbReference type="Pfam" id="PF01965">
    <property type="entry name" value="DJ-1_PfpI"/>
    <property type="match status" value="1"/>
</dbReference>
<dbReference type="SMART" id="SM00342">
    <property type="entry name" value="HTH_ARAC"/>
    <property type="match status" value="1"/>
</dbReference>
<keyword evidence="6" id="KW-1185">Reference proteome</keyword>
<dbReference type="EMBL" id="JBHRXV010000004">
    <property type="protein sequence ID" value="MFC3712393.1"/>
    <property type="molecule type" value="Genomic_DNA"/>
</dbReference>
<dbReference type="Pfam" id="PF12833">
    <property type="entry name" value="HTH_18"/>
    <property type="match status" value="1"/>
</dbReference>
<dbReference type="PANTHER" id="PTHR43130">
    <property type="entry name" value="ARAC-FAMILY TRANSCRIPTIONAL REGULATOR"/>
    <property type="match status" value="1"/>
</dbReference>
<comment type="caution">
    <text evidence="5">The sequence shown here is derived from an EMBL/GenBank/DDBJ whole genome shotgun (WGS) entry which is preliminary data.</text>
</comment>